<dbReference type="Gene3D" id="3.90.79.10">
    <property type="entry name" value="Nucleoside Triphosphate Pyrophosphohydrolase"/>
    <property type="match status" value="1"/>
</dbReference>
<protein>
    <submittedName>
        <fullName evidence="6">NUDIX domain-containing protein</fullName>
    </submittedName>
</protein>
<evidence type="ECO:0000313" key="7">
    <source>
        <dbReference type="Proteomes" id="UP001183388"/>
    </source>
</evidence>
<comment type="similarity">
    <text evidence="2 4">Belongs to the Nudix hydrolase family.</text>
</comment>
<name>A0ABU2L8H5_9ACTN</name>
<dbReference type="Pfam" id="PF00293">
    <property type="entry name" value="NUDIX"/>
    <property type="match status" value="1"/>
</dbReference>
<dbReference type="PANTHER" id="PTHR43046">
    <property type="entry name" value="GDP-MANNOSE MANNOSYL HYDROLASE"/>
    <property type="match status" value="1"/>
</dbReference>
<reference evidence="7" key="1">
    <citation type="submission" date="2023-07" db="EMBL/GenBank/DDBJ databases">
        <title>30 novel species of actinomycetes from the DSMZ collection.</title>
        <authorList>
            <person name="Nouioui I."/>
        </authorList>
    </citation>
    <scope>NUCLEOTIDE SEQUENCE [LARGE SCALE GENOMIC DNA]</scope>
    <source>
        <strain evidence="7">DSM 44917</strain>
    </source>
</reference>
<accession>A0ABU2L8H5</accession>
<dbReference type="PRINTS" id="PR00502">
    <property type="entry name" value="NUDIXFAMILY"/>
</dbReference>
<dbReference type="EMBL" id="JAVREN010000015">
    <property type="protein sequence ID" value="MDT0307766.1"/>
    <property type="molecule type" value="Genomic_DNA"/>
</dbReference>
<dbReference type="PROSITE" id="PS51462">
    <property type="entry name" value="NUDIX"/>
    <property type="match status" value="1"/>
</dbReference>
<evidence type="ECO:0000256" key="4">
    <source>
        <dbReference type="RuleBase" id="RU003476"/>
    </source>
</evidence>
<dbReference type="InterPro" id="IPR000086">
    <property type="entry name" value="NUDIX_hydrolase_dom"/>
</dbReference>
<keyword evidence="3 4" id="KW-0378">Hydrolase</keyword>
<dbReference type="InterPro" id="IPR015797">
    <property type="entry name" value="NUDIX_hydrolase-like_dom_sf"/>
</dbReference>
<dbReference type="Proteomes" id="UP001183388">
    <property type="component" value="Unassembled WGS sequence"/>
</dbReference>
<evidence type="ECO:0000256" key="2">
    <source>
        <dbReference type="ARBA" id="ARBA00005582"/>
    </source>
</evidence>
<dbReference type="SUPFAM" id="SSF55811">
    <property type="entry name" value="Nudix"/>
    <property type="match status" value="1"/>
</dbReference>
<feature type="domain" description="Nudix hydrolase" evidence="5">
    <location>
        <begin position="12"/>
        <end position="156"/>
    </location>
</feature>
<comment type="cofactor">
    <cofactor evidence="1">
        <name>Mg(2+)</name>
        <dbReference type="ChEBI" id="CHEBI:18420"/>
    </cofactor>
</comment>
<gene>
    <name evidence="6" type="ORF">RM780_12440</name>
</gene>
<evidence type="ECO:0000256" key="1">
    <source>
        <dbReference type="ARBA" id="ARBA00001946"/>
    </source>
</evidence>
<evidence type="ECO:0000313" key="6">
    <source>
        <dbReference type="EMBL" id="MDT0307766.1"/>
    </source>
</evidence>
<sequence length="168" mass="18203">MPASLPPAVASMTLLVAAVLVHDRDTDSVLLLQRGPRAKFGRGLWDLPVGKCDPGEPVTHAAVRELREETGLIADPKDLRLAHVLHAPLGAESPRGHRPAVAGGGFLTVLFTTHRWGGTPRNAEPHKHAEVRWFPRTALPQELVFSTDRLVERCLGGDPPAVTLHGWP</sequence>
<dbReference type="InterPro" id="IPR020084">
    <property type="entry name" value="NUDIX_hydrolase_CS"/>
</dbReference>
<keyword evidence="7" id="KW-1185">Reference proteome</keyword>
<dbReference type="InterPro" id="IPR020476">
    <property type="entry name" value="Nudix_hydrolase"/>
</dbReference>
<organism evidence="6 7">
    <name type="scientific">Streptomyces boetiae</name>
    <dbReference type="NCBI Taxonomy" id="3075541"/>
    <lineage>
        <taxon>Bacteria</taxon>
        <taxon>Bacillati</taxon>
        <taxon>Actinomycetota</taxon>
        <taxon>Actinomycetes</taxon>
        <taxon>Kitasatosporales</taxon>
        <taxon>Streptomycetaceae</taxon>
        <taxon>Streptomyces</taxon>
    </lineage>
</organism>
<dbReference type="RefSeq" id="WP_311630722.1">
    <property type="nucleotide sequence ID" value="NZ_JAVREN010000015.1"/>
</dbReference>
<dbReference type="PROSITE" id="PS00893">
    <property type="entry name" value="NUDIX_BOX"/>
    <property type="match status" value="1"/>
</dbReference>
<comment type="caution">
    <text evidence="6">The sequence shown here is derived from an EMBL/GenBank/DDBJ whole genome shotgun (WGS) entry which is preliminary data.</text>
</comment>
<proteinExistence type="inferred from homology"/>
<evidence type="ECO:0000259" key="5">
    <source>
        <dbReference type="PROSITE" id="PS51462"/>
    </source>
</evidence>
<evidence type="ECO:0000256" key="3">
    <source>
        <dbReference type="ARBA" id="ARBA00022801"/>
    </source>
</evidence>
<dbReference type="PANTHER" id="PTHR43046:SF14">
    <property type="entry name" value="MUTT_NUDIX FAMILY PROTEIN"/>
    <property type="match status" value="1"/>
</dbReference>